<evidence type="ECO:0000256" key="9">
    <source>
        <dbReference type="SAM" id="Phobius"/>
    </source>
</evidence>
<dbReference type="AlphaFoldDB" id="A0AAD8CLE1"/>
<comment type="subcellular location">
    <subcellularLocation>
        <location evidence="1">Cell membrane</location>
        <topology evidence="1">Multi-pass membrane protein</topology>
    </subcellularLocation>
</comment>
<evidence type="ECO:0000256" key="1">
    <source>
        <dbReference type="ARBA" id="ARBA00004651"/>
    </source>
</evidence>
<dbReference type="GO" id="GO:0045125">
    <property type="term" value="F:bioactive lipid receptor activity"/>
    <property type="evidence" value="ECO:0007669"/>
    <property type="project" value="TreeGrafter"/>
</dbReference>
<dbReference type="InterPro" id="IPR000276">
    <property type="entry name" value="GPCR_Rhodpsn"/>
</dbReference>
<dbReference type="Pfam" id="PF00001">
    <property type="entry name" value="7tm_1"/>
    <property type="match status" value="1"/>
</dbReference>
<keyword evidence="2" id="KW-1003">Cell membrane</keyword>
<evidence type="ECO:0000256" key="7">
    <source>
        <dbReference type="ARBA" id="ARBA00023170"/>
    </source>
</evidence>
<keyword evidence="7 11" id="KW-0675">Receptor</keyword>
<evidence type="ECO:0000256" key="3">
    <source>
        <dbReference type="ARBA" id="ARBA00022692"/>
    </source>
</evidence>
<dbReference type="InterPro" id="IPR013312">
    <property type="entry name" value="GPR40-rel_orph"/>
</dbReference>
<dbReference type="Gene3D" id="1.20.1070.10">
    <property type="entry name" value="Rhodopsin 7-helix transmembrane proteins"/>
    <property type="match status" value="1"/>
</dbReference>
<accession>A0AAD8CLE1</accession>
<evidence type="ECO:0000256" key="2">
    <source>
        <dbReference type="ARBA" id="ARBA00022475"/>
    </source>
</evidence>
<keyword evidence="8" id="KW-0807">Transducer</keyword>
<keyword evidence="3 9" id="KW-0812">Transmembrane</keyword>
<keyword evidence="5" id="KW-0297">G-protein coupled receptor</keyword>
<dbReference type="InterPro" id="IPR017452">
    <property type="entry name" value="GPCR_Rhodpsn_7TM"/>
</dbReference>
<sequence>MEEDPRKECLEKLSLTIYTITMILGLPSNVLALIVSIKNTRNQRATPNDVYMINLCLANLVFIAWLPIKILETFKNQWTFPNILCLLYNFFHFSTIYASILFLTAISAGRFLSIAFPIHYKLYKNARNSWLVCLVLWAIVLSHVALVFVTERNGDQYFVSPSDNNISTCFENFTQEQLDFLVPLRLEMAVVLFFVPLLVTAFCYLSCVVLVLRSSLHPARKSRVVGVAVSTLLIFVACFAPYNISHVVGFIQHQHVWWRREALLTSTCNAFLEPVVFFFLSSSLEHSFRQSWLSVKERWSSVSRKAVPFCTKRSG</sequence>
<evidence type="ECO:0000313" key="12">
    <source>
        <dbReference type="Proteomes" id="UP001230051"/>
    </source>
</evidence>
<comment type="caution">
    <text evidence="11">The sequence shown here is derived from an EMBL/GenBank/DDBJ whole genome shotgun (WGS) entry which is preliminary data.</text>
</comment>
<feature type="transmembrane region" description="Helical" evidence="9">
    <location>
        <begin position="262"/>
        <end position="280"/>
    </location>
</feature>
<dbReference type="PRINTS" id="PR01904">
    <property type="entry name" value="GPR40FAMILY"/>
</dbReference>
<feature type="transmembrane region" description="Helical" evidence="9">
    <location>
        <begin position="49"/>
        <end position="68"/>
    </location>
</feature>
<feature type="transmembrane region" description="Helical" evidence="9">
    <location>
        <begin position="188"/>
        <end position="212"/>
    </location>
</feature>
<dbReference type="Proteomes" id="UP001230051">
    <property type="component" value="Unassembled WGS sequence"/>
</dbReference>
<feature type="transmembrane region" description="Helical" evidence="9">
    <location>
        <begin position="96"/>
        <end position="118"/>
    </location>
</feature>
<dbReference type="SUPFAM" id="SSF81321">
    <property type="entry name" value="Family A G protein-coupled receptor-like"/>
    <property type="match status" value="1"/>
</dbReference>
<evidence type="ECO:0000256" key="6">
    <source>
        <dbReference type="ARBA" id="ARBA00023136"/>
    </source>
</evidence>
<evidence type="ECO:0000259" key="10">
    <source>
        <dbReference type="PROSITE" id="PS50262"/>
    </source>
</evidence>
<name>A0AAD8CLE1_ACIOX</name>
<dbReference type="PANTHER" id="PTHR45822">
    <property type="entry name" value="FREE FATTY ACID RECEPTOR 2-RELATED"/>
    <property type="match status" value="1"/>
</dbReference>
<dbReference type="GO" id="GO:0007204">
    <property type="term" value="P:positive regulation of cytosolic calcium ion concentration"/>
    <property type="evidence" value="ECO:0007669"/>
    <property type="project" value="TreeGrafter"/>
</dbReference>
<proteinExistence type="predicted"/>
<keyword evidence="6 9" id="KW-0472">Membrane</keyword>
<evidence type="ECO:0000256" key="4">
    <source>
        <dbReference type="ARBA" id="ARBA00022989"/>
    </source>
</evidence>
<feature type="transmembrane region" description="Helical" evidence="9">
    <location>
        <begin position="224"/>
        <end position="242"/>
    </location>
</feature>
<feature type="domain" description="G-protein coupled receptors family 1 profile" evidence="10">
    <location>
        <begin position="28"/>
        <end position="277"/>
    </location>
</feature>
<dbReference type="EMBL" id="JAGXEW010000050">
    <property type="protein sequence ID" value="KAK1151768.1"/>
    <property type="molecule type" value="Genomic_DNA"/>
</dbReference>
<keyword evidence="4 9" id="KW-1133">Transmembrane helix</keyword>
<protein>
    <submittedName>
        <fullName evidence="11">Free fatty acid receptor 2-like</fullName>
    </submittedName>
</protein>
<evidence type="ECO:0000256" key="8">
    <source>
        <dbReference type="ARBA" id="ARBA00023224"/>
    </source>
</evidence>
<reference evidence="11" key="1">
    <citation type="submission" date="2022-02" db="EMBL/GenBank/DDBJ databases">
        <title>Atlantic sturgeon de novo genome assembly.</title>
        <authorList>
            <person name="Stock M."/>
            <person name="Klopp C."/>
            <person name="Guiguen Y."/>
            <person name="Cabau C."/>
            <person name="Parinello H."/>
            <person name="Santidrian Yebra-Pimentel E."/>
            <person name="Kuhl H."/>
            <person name="Dirks R.P."/>
            <person name="Guessner J."/>
            <person name="Wuertz S."/>
            <person name="Du K."/>
            <person name="Schartl M."/>
        </authorList>
    </citation>
    <scope>NUCLEOTIDE SEQUENCE</scope>
    <source>
        <strain evidence="11">STURGEONOMICS-FGT-2020</strain>
        <tissue evidence="11">Whole blood</tissue>
    </source>
</reference>
<dbReference type="GO" id="GO:0070542">
    <property type="term" value="P:response to fatty acid"/>
    <property type="evidence" value="ECO:0007669"/>
    <property type="project" value="TreeGrafter"/>
</dbReference>
<keyword evidence="12" id="KW-1185">Reference proteome</keyword>
<feature type="transmembrane region" description="Helical" evidence="9">
    <location>
        <begin position="130"/>
        <end position="149"/>
    </location>
</feature>
<dbReference type="CDD" id="cd14983">
    <property type="entry name" value="7tmA_FFAR"/>
    <property type="match status" value="1"/>
</dbReference>
<organism evidence="11 12">
    <name type="scientific">Acipenser oxyrinchus oxyrinchus</name>
    <dbReference type="NCBI Taxonomy" id="40147"/>
    <lineage>
        <taxon>Eukaryota</taxon>
        <taxon>Metazoa</taxon>
        <taxon>Chordata</taxon>
        <taxon>Craniata</taxon>
        <taxon>Vertebrata</taxon>
        <taxon>Euteleostomi</taxon>
        <taxon>Actinopterygii</taxon>
        <taxon>Chondrostei</taxon>
        <taxon>Acipenseriformes</taxon>
        <taxon>Acipenseridae</taxon>
        <taxon>Acipenser</taxon>
    </lineage>
</organism>
<dbReference type="PROSITE" id="PS50262">
    <property type="entry name" value="G_PROTEIN_RECEP_F1_2"/>
    <property type="match status" value="1"/>
</dbReference>
<evidence type="ECO:0000313" key="11">
    <source>
        <dbReference type="EMBL" id="KAK1151768.1"/>
    </source>
</evidence>
<dbReference type="PRINTS" id="PR00237">
    <property type="entry name" value="GPCRRHODOPSN"/>
</dbReference>
<dbReference type="PANTHER" id="PTHR45822:SF4">
    <property type="entry name" value="FREE FATTY ACID RECEPTOR 1"/>
    <property type="match status" value="1"/>
</dbReference>
<dbReference type="GO" id="GO:0032024">
    <property type="term" value="P:positive regulation of insulin secretion"/>
    <property type="evidence" value="ECO:0007669"/>
    <property type="project" value="TreeGrafter"/>
</dbReference>
<gene>
    <name evidence="11" type="primary">Ffar3</name>
    <name evidence="11" type="ORF">AOXY_G32085</name>
</gene>
<feature type="transmembrane region" description="Helical" evidence="9">
    <location>
        <begin position="15"/>
        <end position="37"/>
    </location>
</feature>
<evidence type="ECO:0000256" key="5">
    <source>
        <dbReference type="ARBA" id="ARBA00023040"/>
    </source>
</evidence>
<dbReference type="GO" id="GO:0005886">
    <property type="term" value="C:plasma membrane"/>
    <property type="evidence" value="ECO:0007669"/>
    <property type="project" value="UniProtKB-SubCell"/>
</dbReference>